<feature type="transmembrane region" description="Helical" evidence="6">
    <location>
        <begin position="76"/>
        <end position="94"/>
    </location>
</feature>
<comment type="subcellular location">
    <subcellularLocation>
        <location evidence="1">Cell membrane</location>
        <topology evidence="1">Multi-pass membrane protein</topology>
    </subcellularLocation>
</comment>
<feature type="transmembrane region" description="Helical" evidence="6">
    <location>
        <begin position="39"/>
        <end position="64"/>
    </location>
</feature>
<evidence type="ECO:0000313" key="7">
    <source>
        <dbReference type="EMBL" id="GAA4226425.1"/>
    </source>
</evidence>
<name>A0ABP8BV05_9ACTN</name>
<organism evidence="7 8">
    <name type="scientific">Actinomadura meridiana</name>
    <dbReference type="NCBI Taxonomy" id="559626"/>
    <lineage>
        <taxon>Bacteria</taxon>
        <taxon>Bacillati</taxon>
        <taxon>Actinomycetota</taxon>
        <taxon>Actinomycetes</taxon>
        <taxon>Streptosporangiales</taxon>
        <taxon>Thermomonosporaceae</taxon>
        <taxon>Actinomadura</taxon>
    </lineage>
</organism>
<feature type="transmembrane region" description="Helical" evidence="6">
    <location>
        <begin position="189"/>
        <end position="208"/>
    </location>
</feature>
<evidence type="ECO:0000256" key="3">
    <source>
        <dbReference type="ARBA" id="ARBA00022692"/>
    </source>
</evidence>
<feature type="transmembrane region" description="Helical" evidence="6">
    <location>
        <begin position="6"/>
        <end position="27"/>
    </location>
</feature>
<feature type="transmembrane region" description="Helical" evidence="6">
    <location>
        <begin position="156"/>
        <end position="177"/>
    </location>
</feature>
<evidence type="ECO:0000313" key="8">
    <source>
        <dbReference type="Proteomes" id="UP001501710"/>
    </source>
</evidence>
<proteinExistence type="predicted"/>
<dbReference type="Pfam" id="PF01810">
    <property type="entry name" value="LysE"/>
    <property type="match status" value="1"/>
</dbReference>
<accession>A0ABP8BV05</accession>
<keyword evidence="5 6" id="KW-0472">Membrane</keyword>
<evidence type="ECO:0000256" key="4">
    <source>
        <dbReference type="ARBA" id="ARBA00022989"/>
    </source>
</evidence>
<dbReference type="Proteomes" id="UP001501710">
    <property type="component" value="Unassembled WGS sequence"/>
</dbReference>
<evidence type="ECO:0000256" key="5">
    <source>
        <dbReference type="ARBA" id="ARBA00023136"/>
    </source>
</evidence>
<protein>
    <submittedName>
        <fullName evidence="7">LysE family transporter</fullName>
    </submittedName>
</protein>
<reference evidence="8" key="1">
    <citation type="journal article" date="2019" name="Int. J. Syst. Evol. Microbiol.">
        <title>The Global Catalogue of Microorganisms (GCM) 10K type strain sequencing project: providing services to taxonomists for standard genome sequencing and annotation.</title>
        <authorList>
            <consortium name="The Broad Institute Genomics Platform"/>
            <consortium name="The Broad Institute Genome Sequencing Center for Infectious Disease"/>
            <person name="Wu L."/>
            <person name="Ma J."/>
        </authorList>
    </citation>
    <scope>NUCLEOTIDE SEQUENCE [LARGE SCALE GENOMIC DNA]</scope>
    <source>
        <strain evidence="8">JCM 17440</strain>
    </source>
</reference>
<keyword evidence="2" id="KW-1003">Cell membrane</keyword>
<keyword evidence="3 6" id="KW-0812">Transmembrane</keyword>
<keyword evidence="8" id="KW-1185">Reference proteome</keyword>
<gene>
    <name evidence="7" type="ORF">GCM10022254_11410</name>
</gene>
<dbReference type="PANTHER" id="PTHR30086:SF20">
    <property type="entry name" value="ARGININE EXPORTER PROTEIN ARGO-RELATED"/>
    <property type="match status" value="1"/>
</dbReference>
<evidence type="ECO:0000256" key="2">
    <source>
        <dbReference type="ARBA" id="ARBA00022475"/>
    </source>
</evidence>
<dbReference type="EMBL" id="BAABAS010000004">
    <property type="protein sequence ID" value="GAA4226425.1"/>
    <property type="molecule type" value="Genomic_DNA"/>
</dbReference>
<feature type="transmembrane region" description="Helical" evidence="6">
    <location>
        <begin position="115"/>
        <end position="136"/>
    </location>
</feature>
<evidence type="ECO:0000256" key="1">
    <source>
        <dbReference type="ARBA" id="ARBA00004651"/>
    </source>
</evidence>
<dbReference type="InterPro" id="IPR001123">
    <property type="entry name" value="LeuE-type"/>
</dbReference>
<keyword evidence="4 6" id="KW-1133">Transmembrane helix</keyword>
<dbReference type="RefSeq" id="WP_344890871.1">
    <property type="nucleotide sequence ID" value="NZ_BAABAS010000004.1"/>
</dbReference>
<comment type="caution">
    <text evidence="7">The sequence shown here is derived from an EMBL/GenBank/DDBJ whole genome shotgun (WGS) entry which is preliminary data.</text>
</comment>
<dbReference type="PANTHER" id="PTHR30086">
    <property type="entry name" value="ARGININE EXPORTER PROTEIN ARGO"/>
    <property type="match status" value="1"/>
</dbReference>
<evidence type="ECO:0000256" key="6">
    <source>
        <dbReference type="SAM" id="Phobius"/>
    </source>
</evidence>
<sequence>MTETVLSGLVAGYALAMPIGAIAALMVSIAAHTSLRVGIAAALGIATADGLYAVVAVLGGAAAADLVEPFTRPLRWLAALVLAVLAARIALTTIRRRRADDDPASAHPRVLTRSAGAYTGFLGMTLLNPYTILYFTSLVLSRQDTTDVTATTNGGYIAAIFTASVSWFVLLAIGGATLGRFVTGRRGRLATGLVSSLIVGGLAVNAALSA</sequence>